<feature type="site" description="Raises pKa of active site His" evidence="6">
    <location>
        <position position="145"/>
    </location>
</feature>
<reference evidence="9" key="1">
    <citation type="journal article" date="2019" name="Int. J. Syst. Evol. Microbiol.">
        <title>The Global Catalogue of Microorganisms (GCM) 10K type strain sequencing project: providing services to taxonomists for standard genome sequencing and annotation.</title>
        <authorList>
            <consortium name="The Broad Institute Genomics Platform"/>
            <consortium name="The Broad Institute Genome Sequencing Center for Infectious Disease"/>
            <person name="Wu L."/>
            <person name="Ma J."/>
        </authorList>
    </citation>
    <scope>NUCLEOTIDE SEQUENCE [LARGE SCALE GENOMIC DNA]</scope>
    <source>
        <strain evidence="9">CCUG 46385</strain>
    </source>
</reference>
<dbReference type="NCBIfam" id="TIGR00639">
    <property type="entry name" value="PurN"/>
    <property type="match status" value="1"/>
</dbReference>
<dbReference type="EC" id="2.1.2.2" evidence="6"/>
<dbReference type="InterPro" id="IPR004607">
    <property type="entry name" value="GART"/>
</dbReference>
<feature type="binding site" evidence="6">
    <location>
        <position position="63"/>
    </location>
    <ligand>
        <name>(6R)-10-formyltetrahydrofolate</name>
        <dbReference type="ChEBI" id="CHEBI:195366"/>
    </ligand>
</feature>
<feature type="binding site" evidence="6">
    <location>
        <begin position="16"/>
        <end position="18"/>
    </location>
    <ligand>
        <name>N(1)-(5-phospho-beta-D-ribosyl)glycinamide</name>
        <dbReference type="ChEBI" id="CHEBI:143788"/>
    </ligand>
</feature>
<evidence type="ECO:0000313" key="9">
    <source>
        <dbReference type="Proteomes" id="UP001595916"/>
    </source>
</evidence>
<keyword evidence="3 6" id="KW-0658">Purine biosynthesis</keyword>
<dbReference type="Pfam" id="PF00551">
    <property type="entry name" value="Formyl_trans_N"/>
    <property type="match status" value="1"/>
</dbReference>
<name>A0ABV9QLH2_9FIRM</name>
<comment type="pathway">
    <text evidence="1 6">Purine metabolism; IMP biosynthesis via de novo pathway; N(2)-formyl-N(1)-(5-phospho-D-ribosyl)glycinamide from N(1)-(5-phospho-D-ribosyl)glycinamide (10-formyl THF route): step 1/1.</text>
</comment>
<evidence type="ECO:0000256" key="3">
    <source>
        <dbReference type="ARBA" id="ARBA00022755"/>
    </source>
</evidence>
<keyword evidence="2 6" id="KW-0808">Transferase</keyword>
<accession>A0ABV9QLH2</accession>
<organism evidence="8 9">
    <name type="scientific">Filifactor villosus</name>
    <dbReference type="NCBI Taxonomy" id="29374"/>
    <lineage>
        <taxon>Bacteria</taxon>
        <taxon>Bacillati</taxon>
        <taxon>Bacillota</taxon>
        <taxon>Clostridia</taxon>
        <taxon>Peptostreptococcales</taxon>
        <taxon>Filifactoraceae</taxon>
        <taxon>Filifactor</taxon>
    </lineage>
</organism>
<dbReference type="GO" id="GO:0004644">
    <property type="term" value="F:phosphoribosylglycinamide formyltransferase activity"/>
    <property type="evidence" value="ECO:0007669"/>
    <property type="project" value="UniProtKB-EC"/>
</dbReference>
<evidence type="ECO:0000256" key="6">
    <source>
        <dbReference type="HAMAP-Rule" id="MF_01930"/>
    </source>
</evidence>
<evidence type="ECO:0000313" key="8">
    <source>
        <dbReference type="EMBL" id="MFC4804758.1"/>
    </source>
</evidence>
<dbReference type="HAMAP" id="MF_01930">
    <property type="entry name" value="PurN"/>
    <property type="match status" value="1"/>
</dbReference>
<dbReference type="Gene3D" id="3.40.50.170">
    <property type="entry name" value="Formyl transferase, N-terminal domain"/>
    <property type="match status" value="1"/>
</dbReference>
<evidence type="ECO:0000256" key="4">
    <source>
        <dbReference type="ARBA" id="ARBA00038440"/>
    </source>
</evidence>
<comment type="function">
    <text evidence="6">Catalyzes the transfer of a formyl group from 10-formyltetrahydrofolate to 5-phospho-ribosyl-glycinamide (GAR), producing 5-phospho-ribosyl-N-formylglycinamide (FGAR) and tetrahydrofolate.</text>
</comment>
<feature type="binding site" evidence="6">
    <location>
        <position position="102"/>
    </location>
    <ligand>
        <name>(6R)-10-formyltetrahydrofolate</name>
        <dbReference type="ChEBI" id="CHEBI:195366"/>
    </ligand>
</feature>
<dbReference type="InterPro" id="IPR001555">
    <property type="entry name" value="GART_AS"/>
</dbReference>
<protein>
    <recommendedName>
        <fullName evidence="6">Phosphoribosylglycinamide formyltransferase</fullName>
        <ecNumber evidence="6">2.1.2.2</ecNumber>
    </recommendedName>
    <alternativeName>
        <fullName evidence="6">5'-phosphoribosylglycinamide transformylase</fullName>
    </alternativeName>
    <alternativeName>
        <fullName evidence="6">GAR transformylase</fullName>
        <shortName evidence="6">GART</shortName>
    </alternativeName>
</protein>
<comment type="caution">
    <text evidence="8">The sequence shown here is derived from an EMBL/GenBank/DDBJ whole genome shotgun (WGS) entry which is preliminary data.</text>
</comment>
<dbReference type="SUPFAM" id="SSF53328">
    <property type="entry name" value="Formyltransferase"/>
    <property type="match status" value="1"/>
</dbReference>
<dbReference type="PROSITE" id="PS00373">
    <property type="entry name" value="GART"/>
    <property type="match status" value="1"/>
</dbReference>
<dbReference type="PANTHER" id="PTHR43369">
    <property type="entry name" value="PHOSPHORIBOSYLGLYCINAMIDE FORMYLTRANSFERASE"/>
    <property type="match status" value="1"/>
</dbReference>
<comment type="catalytic activity">
    <reaction evidence="5 6">
        <text>N(1)-(5-phospho-beta-D-ribosyl)glycinamide + (6R)-10-formyltetrahydrofolate = N(2)-formyl-N(1)-(5-phospho-beta-D-ribosyl)glycinamide + (6S)-5,6,7,8-tetrahydrofolate + H(+)</text>
        <dbReference type="Rhea" id="RHEA:15053"/>
        <dbReference type="ChEBI" id="CHEBI:15378"/>
        <dbReference type="ChEBI" id="CHEBI:57453"/>
        <dbReference type="ChEBI" id="CHEBI:143788"/>
        <dbReference type="ChEBI" id="CHEBI:147286"/>
        <dbReference type="ChEBI" id="CHEBI:195366"/>
        <dbReference type="EC" id="2.1.2.2"/>
    </reaction>
</comment>
<keyword evidence="9" id="KW-1185">Reference proteome</keyword>
<evidence type="ECO:0000256" key="2">
    <source>
        <dbReference type="ARBA" id="ARBA00022679"/>
    </source>
</evidence>
<gene>
    <name evidence="6 8" type="primary">purN</name>
    <name evidence="8" type="ORF">ACFO4R_06635</name>
</gene>
<dbReference type="InterPro" id="IPR036477">
    <property type="entry name" value="Formyl_transf_N_sf"/>
</dbReference>
<dbReference type="EMBL" id="JBHSHL010000022">
    <property type="protein sequence ID" value="MFC4804758.1"/>
    <property type="molecule type" value="Genomic_DNA"/>
</dbReference>
<dbReference type="InterPro" id="IPR002376">
    <property type="entry name" value="Formyl_transf_N"/>
</dbReference>
<feature type="active site" description="Proton donor" evidence="6">
    <location>
        <position position="104"/>
    </location>
</feature>
<dbReference type="Proteomes" id="UP001595916">
    <property type="component" value="Unassembled WGS sequence"/>
</dbReference>
<feature type="binding site" evidence="6">
    <location>
        <begin position="85"/>
        <end position="88"/>
    </location>
    <ligand>
        <name>(6R)-10-formyltetrahydrofolate</name>
        <dbReference type="ChEBI" id="CHEBI:195366"/>
    </ligand>
</feature>
<feature type="domain" description="Formyl transferase N-terminal" evidence="7">
    <location>
        <begin position="7"/>
        <end position="182"/>
    </location>
</feature>
<dbReference type="PANTHER" id="PTHR43369:SF2">
    <property type="entry name" value="PHOSPHORIBOSYLGLYCINAMIDE FORMYLTRANSFERASE"/>
    <property type="match status" value="1"/>
</dbReference>
<proteinExistence type="inferred from homology"/>
<evidence type="ECO:0000256" key="1">
    <source>
        <dbReference type="ARBA" id="ARBA00005054"/>
    </source>
</evidence>
<evidence type="ECO:0000256" key="5">
    <source>
        <dbReference type="ARBA" id="ARBA00047664"/>
    </source>
</evidence>
<sequence length="190" mass="21073">MSASIRRIAVLVSGGGTNLQSLIDAREEGFFRSKIVLVLSNREDAYGLVRARNADIPAYVATREEDLLRLLEEYKVDLIVLAGYLRILGKEFLKVYEGRIINIHPSLLPKHGGMGMYGIHVHEAVFAAGEEVSGASVHYVSEAVDAGEIILQEAVDIRGLSSPQEIQKKVLEVEHRILKQAVKKIEEEIK</sequence>
<evidence type="ECO:0000259" key="7">
    <source>
        <dbReference type="Pfam" id="PF00551"/>
    </source>
</evidence>
<comment type="similarity">
    <text evidence="4 6">Belongs to the GART family.</text>
</comment>
<dbReference type="RefSeq" id="WP_379788274.1">
    <property type="nucleotide sequence ID" value="NZ_JBHSHL010000022.1"/>
</dbReference>
<dbReference type="CDD" id="cd08645">
    <property type="entry name" value="FMT_core_GART"/>
    <property type="match status" value="1"/>
</dbReference>